<keyword evidence="2" id="KW-0067">ATP-binding</keyword>
<gene>
    <name evidence="2" type="ORF">CTEST_01285</name>
</gene>
<evidence type="ECO:0000313" key="2">
    <source>
        <dbReference type="EMBL" id="AKK07718.1"/>
    </source>
</evidence>
<evidence type="ECO:0000256" key="1">
    <source>
        <dbReference type="SAM" id="Phobius"/>
    </source>
</evidence>
<dbReference type="Proteomes" id="UP000035540">
    <property type="component" value="Chromosome"/>
</dbReference>
<keyword evidence="1" id="KW-0812">Transmembrane</keyword>
<feature type="transmembrane region" description="Helical" evidence="1">
    <location>
        <begin position="12"/>
        <end position="36"/>
    </location>
</feature>
<dbReference type="EMBL" id="CP011545">
    <property type="protein sequence ID" value="AKK07718.1"/>
    <property type="molecule type" value="Genomic_DNA"/>
</dbReference>
<keyword evidence="3" id="KW-1185">Reference proteome</keyword>
<keyword evidence="2" id="KW-0547">Nucleotide-binding</keyword>
<keyword evidence="2" id="KW-0378">Hydrolase</keyword>
<dbReference type="STRING" id="136857.CTEST_01285"/>
<keyword evidence="2" id="KW-0347">Helicase</keyword>
<dbReference type="NCBIfam" id="TIGR03816">
    <property type="entry name" value="tadE_like_DECH"/>
    <property type="match status" value="1"/>
</dbReference>
<proteinExistence type="predicted"/>
<dbReference type="KEGG" id="cted:CTEST_01285"/>
<reference evidence="2 3" key="1">
    <citation type="journal article" date="2015" name="Genome Announc.">
        <title>Complete Genome Sequence of the Type Strain Corynebacterium testudinoris DSM 44614, Recovered from Necrotic Lesions in the Mouth of a Tortoise.</title>
        <authorList>
            <person name="Ruckert C."/>
            <person name="Kriete M."/>
            <person name="Jaenicke S."/>
            <person name="Winkler A."/>
            <person name="Tauch A."/>
        </authorList>
    </citation>
    <scope>NUCLEOTIDE SEQUENCE [LARGE SCALE GENOMIC DNA]</scope>
    <source>
        <strain evidence="2 3">DSM 44614</strain>
    </source>
</reference>
<reference evidence="3" key="2">
    <citation type="submission" date="2015-05" db="EMBL/GenBank/DDBJ databases">
        <title>Complete genome sequence of Corynebacterium testudinoris DSM 44614, recovered from necrotic lesions in the mouth of a tortoise.</title>
        <authorList>
            <person name="Ruckert C."/>
            <person name="Albersmeier A."/>
            <person name="Winkler A."/>
            <person name="Tauch A."/>
        </authorList>
    </citation>
    <scope>NUCLEOTIDE SEQUENCE [LARGE SCALE GENOMIC DNA]</scope>
    <source>
        <strain evidence="3">DSM 44614</strain>
    </source>
</reference>
<dbReference type="OrthoDB" id="4419140at2"/>
<organism evidence="2 3">
    <name type="scientific">Corynebacterium testudinoris</name>
    <dbReference type="NCBI Taxonomy" id="136857"/>
    <lineage>
        <taxon>Bacteria</taxon>
        <taxon>Bacillati</taxon>
        <taxon>Actinomycetota</taxon>
        <taxon>Actinomycetes</taxon>
        <taxon>Mycobacteriales</taxon>
        <taxon>Corynebacteriaceae</taxon>
        <taxon>Corynebacterium</taxon>
    </lineage>
</organism>
<dbReference type="AlphaFoldDB" id="A0A0G3H7B3"/>
<keyword evidence="1" id="KW-1133">Transmembrane helix</keyword>
<dbReference type="PATRIC" id="fig|136857.5.peg.252"/>
<sequence length="104" mass="10052">MKTGEEGYATVATAGFAAALVTLCGVVIAAASLVVAHHEARVAADMAAVAGAFAAYRGEDACLVAGAVAGDNGASISSCVVDGVDVTVTARVRGREVSSTAGPV</sequence>
<dbReference type="RefSeq" id="WP_047252197.1">
    <property type="nucleotide sequence ID" value="NZ_CP011545.1"/>
</dbReference>
<protein>
    <submittedName>
        <fullName evidence="2">Helicase/secretion neighborhood TadE-like protein</fullName>
    </submittedName>
</protein>
<dbReference type="GO" id="GO:0004386">
    <property type="term" value="F:helicase activity"/>
    <property type="evidence" value="ECO:0007669"/>
    <property type="project" value="UniProtKB-KW"/>
</dbReference>
<evidence type="ECO:0000313" key="3">
    <source>
        <dbReference type="Proteomes" id="UP000035540"/>
    </source>
</evidence>
<name>A0A0G3H7B3_9CORY</name>
<accession>A0A0G3H7B3</accession>
<dbReference type="InterPro" id="IPR021202">
    <property type="entry name" value="Rv3654c-like"/>
</dbReference>
<keyword evidence="1" id="KW-0472">Membrane</keyword>